<dbReference type="InterPro" id="IPR006500">
    <property type="entry name" value="Helicase_put_C_phage/plasmid"/>
</dbReference>
<dbReference type="GO" id="GO:0005524">
    <property type="term" value="F:ATP binding"/>
    <property type="evidence" value="ECO:0007669"/>
    <property type="project" value="UniProtKB-KW"/>
</dbReference>
<keyword evidence="4" id="KW-0067">ATP-binding</keyword>
<reference evidence="6" key="2">
    <citation type="submission" date="2024-06" db="EMBL/GenBank/DDBJ databases">
        <title>Vaginal Lactobacillus fatty acid response mechanisms reveal a metabolite-targeted strategy for bacterial vaginosis treatment.</title>
        <authorList>
            <person name="Zhu M."/>
            <person name="Blainey P.C."/>
            <person name="Bloom S.M."/>
            <person name="Kwon D.S."/>
        </authorList>
    </citation>
    <scope>NUCLEOTIDE SEQUENCE</scope>
    <source>
        <strain evidence="6">194_F1_1</strain>
    </source>
</reference>
<dbReference type="SMART" id="SM00885">
    <property type="entry name" value="D5_N"/>
    <property type="match status" value="1"/>
</dbReference>
<dbReference type="GO" id="GO:0004386">
    <property type="term" value="F:helicase activity"/>
    <property type="evidence" value="ECO:0007669"/>
    <property type="project" value="UniProtKB-KW"/>
</dbReference>
<dbReference type="RefSeq" id="WP_061102293.1">
    <property type="nucleotide sequence ID" value="NZ_CP114552.1"/>
</dbReference>
<dbReference type="InterPro" id="IPR054468">
    <property type="entry name" value="NrSPol-like_HBD"/>
</dbReference>
<sequence>MAKFTDYSSIPDELINLKQWGLFKLKWLPERQKYTKIPKNPYNFGAGKSNDQRTWSDFDTALRALHKYPQADGLAFYFANGFVGLDIDHIDGDLTDYEEGDTDENNLVNRFKSLTHDSYMEVSQSGTGIHAIFKGKIPGKHRRHGNYEMYESGRFFALTGNTIGKPVIKSLDESEMSTLYEFCFGKDKVTPLHPEIDDNDETIDLSVTEIIKRAEESPKSGKRFTLFMRGGWEQFYNSQSEADMAFANDLAFWCGRDIHKMDRIFRNSSLIRDKWDRQDGATTYGQRTLQKAINETPNVYNPSSENTGNYIFSFNEKKQKPKHYTQDDMGMAERFIDKYGKNFLYSYVDKEWYIYNGSYWSPDTKGYIETAADRVIKDLAKDRPKIDPSLPGKEQTKILNSWNKFVNHERSHKAKVDLVKELQHRLPVTHSMWNQEDMLLNTPSGYVDLTNGRLHPHDISKMFTAETGSEYSDTIDSPNWRKFLKQIFQNDEEVIHYVQKAIGYSFTGSTKEQVMFIPYGNGRNGKSVLLNTIQDVAGGYAKTMNVSSIMTKYNSNGANSDIARLEGSRMVISSETNEGQRLDEGLVKQLTGGDRIVARQQYGKEFEYQPSYKIWMATNHKPLIRGTDEGIWRRLILIPFDYQVPKDKIDRNLKYKLEAESMGILNWIVEGAIMWQVEGLQIPERIKNASQKYREEMDVLSGFVNDCCELGPGYTAKSGELYDSYKNWAADANEYKMNLTRFGKEMSKKFHRKVSHGYKVYEGIRIKQDTRFEWNG</sequence>
<dbReference type="NCBIfam" id="TIGR01613">
    <property type="entry name" value="primase_Cterm"/>
    <property type="match status" value="1"/>
</dbReference>
<evidence type="ECO:0000259" key="5">
    <source>
        <dbReference type="PROSITE" id="PS51206"/>
    </source>
</evidence>
<dbReference type="InterPro" id="IPR014015">
    <property type="entry name" value="Helicase_SF3_DNA-vir"/>
</dbReference>
<evidence type="ECO:0000313" key="8">
    <source>
        <dbReference type="Proteomes" id="UP000289808"/>
    </source>
</evidence>
<dbReference type="InterPro" id="IPR045455">
    <property type="entry name" value="NrS-1_pol-like_helicase"/>
</dbReference>
<accession>A0A135ZFQ9</accession>
<evidence type="ECO:0000256" key="1">
    <source>
        <dbReference type="ARBA" id="ARBA00022741"/>
    </source>
</evidence>
<name>A0A135ZFQ9_9LACO</name>
<keyword evidence="9" id="KW-1185">Reference proteome</keyword>
<dbReference type="GO" id="GO:0016787">
    <property type="term" value="F:hydrolase activity"/>
    <property type="evidence" value="ECO:0007669"/>
    <property type="project" value="UniProtKB-KW"/>
</dbReference>
<dbReference type="AlphaFoldDB" id="A0A135ZFQ9"/>
<dbReference type="Proteomes" id="UP001434419">
    <property type="component" value="Unassembled WGS sequence"/>
</dbReference>
<feature type="domain" description="SF3 helicase" evidence="5">
    <location>
        <begin position="493"/>
        <end position="653"/>
    </location>
</feature>
<dbReference type="Gene3D" id="3.40.50.300">
    <property type="entry name" value="P-loop containing nucleotide triphosphate hydrolases"/>
    <property type="match status" value="1"/>
</dbReference>
<proteinExistence type="predicted"/>
<reference evidence="7 8" key="1">
    <citation type="submission" date="2019-01" db="EMBL/GenBank/DDBJ databases">
        <title>The genome sequence of Lactobacillus crispatus L49.</title>
        <authorList>
            <person name="Zhong J."/>
            <person name="Zhang J."/>
        </authorList>
    </citation>
    <scope>NUCLEOTIDE SEQUENCE [LARGE SCALE GENOMIC DNA]</scope>
    <source>
        <strain evidence="7 8">L49</strain>
    </source>
</reference>
<protein>
    <submittedName>
        <fullName evidence="7">DNA primase</fullName>
    </submittedName>
    <submittedName>
        <fullName evidence="6">Phage/plasmid primase, P4 family</fullName>
    </submittedName>
</protein>
<evidence type="ECO:0000313" key="9">
    <source>
        <dbReference type="Proteomes" id="UP001434419"/>
    </source>
</evidence>
<dbReference type="InterPro" id="IPR014818">
    <property type="entry name" value="Phage/plasmid_primase_P4_C"/>
</dbReference>
<keyword evidence="1" id="KW-0547">Nucleotide-binding</keyword>
<dbReference type="Pfam" id="PF22763">
    <property type="entry name" value="NrS1-1_pol-like_HBD"/>
    <property type="match status" value="1"/>
</dbReference>
<dbReference type="InterPro" id="IPR051620">
    <property type="entry name" value="ORF904-like_C"/>
</dbReference>
<dbReference type="Pfam" id="PF03288">
    <property type="entry name" value="Pox_D5"/>
    <property type="match status" value="1"/>
</dbReference>
<evidence type="ECO:0000313" key="6">
    <source>
        <dbReference type="EMBL" id="MES5149296.1"/>
    </source>
</evidence>
<dbReference type="PANTHER" id="PTHR35372">
    <property type="entry name" value="ATP BINDING PROTEIN-RELATED"/>
    <property type="match status" value="1"/>
</dbReference>
<evidence type="ECO:0000256" key="2">
    <source>
        <dbReference type="ARBA" id="ARBA00022801"/>
    </source>
</evidence>
<organism evidence="7 8">
    <name type="scientific">Lactobacillus crispatus</name>
    <dbReference type="NCBI Taxonomy" id="47770"/>
    <lineage>
        <taxon>Bacteria</taxon>
        <taxon>Bacillati</taxon>
        <taxon>Bacillota</taxon>
        <taxon>Bacilli</taxon>
        <taxon>Lactobacillales</taxon>
        <taxon>Lactobacillaceae</taxon>
        <taxon>Lactobacillus</taxon>
    </lineage>
</organism>
<evidence type="ECO:0000256" key="4">
    <source>
        <dbReference type="ARBA" id="ARBA00022840"/>
    </source>
</evidence>
<dbReference type="Pfam" id="PF19263">
    <property type="entry name" value="DUF5906"/>
    <property type="match status" value="1"/>
</dbReference>
<evidence type="ECO:0000256" key="3">
    <source>
        <dbReference type="ARBA" id="ARBA00022806"/>
    </source>
</evidence>
<keyword evidence="2" id="KW-0378">Hydrolase</keyword>
<dbReference type="SUPFAM" id="SSF52540">
    <property type="entry name" value="P-loop containing nucleoside triphosphate hydrolases"/>
    <property type="match status" value="1"/>
</dbReference>
<dbReference type="InterPro" id="IPR004968">
    <property type="entry name" value="DNA_primase/NTPase_C"/>
</dbReference>
<evidence type="ECO:0000313" key="7">
    <source>
        <dbReference type="EMBL" id="RXF59196.1"/>
    </source>
</evidence>
<dbReference type="InterPro" id="IPR027417">
    <property type="entry name" value="P-loop_NTPase"/>
</dbReference>
<dbReference type="Proteomes" id="UP000289808">
    <property type="component" value="Unassembled WGS sequence"/>
</dbReference>
<dbReference type="PANTHER" id="PTHR35372:SF2">
    <property type="entry name" value="SF3 HELICASE DOMAIN-CONTAINING PROTEIN"/>
    <property type="match status" value="1"/>
</dbReference>
<dbReference type="PROSITE" id="PS51206">
    <property type="entry name" value="SF3_HELICASE_1"/>
    <property type="match status" value="1"/>
</dbReference>
<dbReference type="Pfam" id="PF08706">
    <property type="entry name" value="D5_N"/>
    <property type="match status" value="1"/>
</dbReference>
<gene>
    <name evidence="6" type="ORF">ABVC42_05060</name>
    <name evidence="7" type="ORF">ERD32_02595</name>
</gene>
<dbReference type="EMBL" id="SCLX01000009">
    <property type="protein sequence ID" value="RXF59196.1"/>
    <property type="molecule type" value="Genomic_DNA"/>
</dbReference>
<dbReference type="EMBL" id="JBETVU010000012">
    <property type="protein sequence ID" value="MES5149296.1"/>
    <property type="molecule type" value="Genomic_DNA"/>
</dbReference>
<comment type="caution">
    <text evidence="7">The sequence shown here is derived from an EMBL/GenBank/DDBJ whole genome shotgun (WGS) entry which is preliminary data.</text>
</comment>
<keyword evidence="3" id="KW-0347">Helicase</keyword>